<dbReference type="PaxDb" id="321967-LSEI_1955"/>
<dbReference type="RefSeq" id="WP_011674674.1">
    <property type="nucleotide sequence ID" value="NC_008526.1"/>
</dbReference>
<evidence type="ECO:0000313" key="3">
    <source>
        <dbReference type="EMBL" id="ABD83405.1"/>
    </source>
</evidence>
<reference evidence="3" key="1">
    <citation type="journal article" date="2006" name="Appl. Environ. Microbiol.">
        <title>Comparative genomics and transcriptional analysis of prophages identified in the genomes of Lactobacillus gasseri, Lactobacillus salivarius, and Lactobacillus casei.</title>
        <authorList>
            <person name="Ventura M."/>
            <person name="Canchaya C."/>
            <person name="Bernini V."/>
            <person name="Altermann E."/>
            <person name="Barrangou R."/>
            <person name="McGrath S."/>
            <person name="Claesson M.J."/>
            <person name="Li Y."/>
            <person name="Leahy S."/>
            <person name="Walker C.D."/>
            <person name="Zink R."/>
            <person name="Neviani E."/>
            <person name="Steele J."/>
            <person name="Broadbent J."/>
            <person name="Klaenhammer T.R."/>
            <person name="Fitzgerald G.F."/>
            <person name="O'Toole P.W."/>
            <person name="van Sinderen D."/>
        </authorList>
    </citation>
    <scope>NUCLEOTIDE SEQUENCE</scope>
    <source>
        <strain evidence="3">ATCC 334</strain>
    </source>
</reference>
<dbReference type="HOGENOM" id="CLU_1045053_0_0_9"/>
<reference evidence="3" key="3">
    <citation type="submission" date="2006-02" db="EMBL/GenBank/DDBJ databases">
        <authorList>
            <person name="Broadbent J.R."/>
            <person name="Steele J.L."/>
            <person name="Ventura M."/>
        </authorList>
    </citation>
    <scope>NUCLEOTIDE SEQUENCE</scope>
    <source>
        <strain evidence="3">ATCC 334</strain>
    </source>
</reference>
<dbReference type="EMBL" id="DQ411856">
    <property type="protein sequence ID" value="ABD83405.1"/>
    <property type="molecule type" value="Genomic_DNA"/>
</dbReference>
<evidence type="ECO:0000256" key="1">
    <source>
        <dbReference type="SAM" id="MobiDB-lite"/>
    </source>
</evidence>
<feature type="compositionally biased region" description="Basic and acidic residues" evidence="1">
    <location>
        <begin position="240"/>
        <end position="259"/>
    </location>
</feature>
<dbReference type="InterPro" id="IPR025400">
    <property type="entry name" value="Lin1244/Lin1753-like_N"/>
</dbReference>
<proteinExistence type="predicted"/>
<evidence type="ECO:0000313" key="4">
    <source>
        <dbReference type="EMBL" id="ABJ70713.1"/>
    </source>
</evidence>
<dbReference type="STRING" id="321967.LSEI_1955"/>
<name>Q037A9_LACP3</name>
<sequence>MAADWMPHPLNTRDQQNIAKMMMEQGIAGYGAYWALIEALAKEPTHQLPLEFNVLGYRLHIDAGLIKSVVSDYGLFAFTENGECMYSEDVNNWASDVTKMASKKAEAGKRGAKKRWQNHSTAIADLKQSNGKPIAEDSTLHDTTLQNNTKETPPKSPKGDGSVLSLPEEFATEVWPAYPKKQGNYAKSQEAYVQAVESGETTKDQVLAKIAEYKAYIKLNNKQEGFVTTAGNWFTGHGWRNEYDTKTPEKQTDRKEVKENWGYGVD</sequence>
<evidence type="ECO:0000259" key="2">
    <source>
        <dbReference type="Pfam" id="PF14297"/>
    </source>
</evidence>
<protein>
    <submittedName>
        <fullName evidence="3">Phage replication protein</fullName>
    </submittedName>
</protein>
<dbReference type="Pfam" id="PF14297">
    <property type="entry name" value="Lin1244_N"/>
    <property type="match status" value="1"/>
</dbReference>
<keyword evidence="5" id="KW-1185">Reference proteome</keyword>
<dbReference type="PATRIC" id="fig|321967.11.peg.1925"/>
<organism evidence="4 5">
    <name type="scientific">Lacticaseibacillus paracasei (strain ATCC 334 / BCRC 17002 / CCUG 31169 / CIP 107868 / KCTC 3260 / NRRL B-441)</name>
    <name type="common">Lactobacillus paracasei</name>
    <dbReference type="NCBI Taxonomy" id="321967"/>
    <lineage>
        <taxon>Bacteria</taxon>
        <taxon>Bacillati</taxon>
        <taxon>Bacillota</taxon>
        <taxon>Bacilli</taxon>
        <taxon>Lactobacillales</taxon>
        <taxon>Lactobacillaceae</taxon>
        <taxon>Lacticaseibacillus</taxon>
    </lineage>
</organism>
<feature type="region of interest" description="Disordered" evidence="1">
    <location>
        <begin position="240"/>
        <end position="266"/>
    </location>
</feature>
<accession>Q037A9</accession>
<feature type="compositionally biased region" description="Polar residues" evidence="1">
    <location>
        <begin position="141"/>
        <end position="151"/>
    </location>
</feature>
<gene>
    <name evidence="4" type="ordered locus">LSEI_1955</name>
    <name evidence="3" type="ORF">Lcas051</name>
</gene>
<dbReference type="AlphaFoldDB" id="Q037A9"/>
<feature type="region of interest" description="Disordered" evidence="1">
    <location>
        <begin position="106"/>
        <end position="164"/>
    </location>
</feature>
<dbReference type="KEGG" id="lca:LSEI_1955"/>
<evidence type="ECO:0000313" key="5">
    <source>
        <dbReference type="Proteomes" id="UP000001651"/>
    </source>
</evidence>
<dbReference type="Proteomes" id="UP000001651">
    <property type="component" value="Chromosome"/>
</dbReference>
<dbReference type="EMBL" id="CP000423">
    <property type="protein sequence ID" value="ABJ70713.1"/>
    <property type="molecule type" value="Genomic_DNA"/>
</dbReference>
<reference evidence="4 5" key="2">
    <citation type="journal article" date="2006" name="Proc. Natl. Acad. Sci. U.S.A.">
        <title>Comparative genomics of the lactic acid bacteria.</title>
        <authorList>
            <person name="Makarova K."/>
            <person name="Slesarev A."/>
            <person name="Wolf Y."/>
            <person name="Sorokin A."/>
            <person name="Mirkin B."/>
            <person name="Koonin E."/>
            <person name="Pavlov A."/>
            <person name="Pavlova N."/>
            <person name="Karamychev V."/>
            <person name="Polouchine N."/>
            <person name="Shakhova V."/>
            <person name="Grigoriev I."/>
            <person name="Lou Y."/>
            <person name="Rohksar D."/>
            <person name="Lucas S."/>
            <person name="Huang K."/>
            <person name="Goodstein D.M."/>
            <person name="Hawkins T."/>
            <person name="Plengvidhya V."/>
            <person name="Welker D."/>
            <person name="Hughes J."/>
            <person name="Goh Y."/>
            <person name="Benson A."/>
            <person name="Baldwin K."/>
            <person name="Lee J.H."/>
            <person name="Diaz-Muniz I."/>
            <person name="Dosti B."/>
            <person name="Smeianov V."/>
            <person name="Wechter W."/>
            <person name="Barabote R."/>
            <person name="Lorca G."/>
            <person name="Altermann E."/>
            <person name="Barrangou R."/>
            <person name="Ganesan B."/>
            <person name="Xie Y."/>
            <person name="Rawsthorne H."/>
            <person name="Tamir D."/>
            <person name="Parker C."/>
            <person name="Breidt F."/>
            <person name="Broadbent J."/>
            <person name="Hutkins R."/>
            <person name="O'Sullivan D."/>
            <person name="Steele J."/>
            <person name="Unlu G."/>
            <person name="Saier M."/>
            <person name="Klaenhammer T."/>
            <person name="Richardson P."/>
            <person name="Kozyavkin S."/>
            <person name="Weimer B."/>
            <person name="Mills D."/>
        </authorList>
    </citation>
    <scope>NUCLEOTIDE SEQUENCE [LARGE SCALE GENOMIC DNA]</scope>
    <source>
        <strain evidence="4">ATCC 334</strain>
        <strain evidence="5">ATCC 334 / BCRC 17002 / CCUG 31169 / CIP 107868 / KCTC 3260 / NRRL B-441</strain>
    </source>
</reference>
<feature type="domain" description="Lin1244/Lin1753-like N-terminal" evidence="2">
    <location>
        <begin position="6"/>
        <end position="89"/>
    </location>
</feature>